<organism evidence="1 2">
    <name type="scientific">Entomophthora muscae</name>
    <dbReference type="NCBI Taxonomy" id="34485"/>
    <lineage>
        <taxon>Eukaryota</taxon>
        <taxon>Fungi</taxon>
        <taxon>Fungi incertae sedis</taxon>
        <taxon>Zoopagomycota</taxon>
        <taxon>Entomophthoromycotina</taxon>
        <taxon>Entomophthoromycetes</taxon>
        <taxon>Entomophthorales</taxon>
        <taxon>Entomophthoraceae</taxon>
        <taxon>Entomophthora</taxon>
    </lineage>
</organism>
<sequence length="215" mass="24697">MSGSLCAFKKEAISYGNSLIDINLFGQVDGKSPLIQDNQSHFQNGINFTHYYQDLMHNYNQAATKDCYNSNICLELTTSFFWTGKSRFVWSFECRRGQRCNFLIDQDSESWTAIQSDTSTYTLPVYSEQAYNVQYLRYSDPSRLTFSFMTYGPSSLKVFFNEVLALSKMQMLHKQSGGYMPVTIQKICQFNPSGISEGVFAIQFDNSYKNLAEEH</sequence>
<dbReference type="EMBL" id="QTSX02003633">
    <property type="protein sequence ID" value="KAJ9069416.1"/>
    <property type="molecule type" value="Genomic_DNA"/>
</dbReference>
<reference evidence="1" key="1">
    <citation type="submission" date="2022-04" db="EMBL/GenBank/DDBJ databases">
        <title>Genome of the entomopathogenic fungus Entomophthora muscae.</title>
        <authorList>
            <person name="Elya C."/>
            <person name="Lovett B.R."/>
            <person name="Lee E."/>
            <person name="Macias A.M."/>
            <person name="Hajek A.E."/>
            <person name="De Bivort B.L."/>
            <person name="Kasson M.T."/>
            <person name="De Fine Licht H.H."/>
            <person name="Stajich J.E."/>
        </authorList>
    </citation>
    <scope>NUCLEOTIDE SEQUENCE</scope>
    <source>
        <strain evidence="1">Berkeley</strain>
    </source>
</reference>
<gene>
    <name evidence="1" type="ORF">DSO57_1018802</name>
</gene>
<evidence type="ECO:0000313" key="1">
    <source>
        <dbReference type="EMBL" id="KAJ9069416.1"/>
    </source>
</evidence>
<comment type="caution">
    <text evidence="1">The sequence shown here is derived from an EMBL/GenBank/DDBJ whole genome shotgun (WGS) entry which is preliminary data.</text>
</comment>
<evidence type="ECO:0000313" key="2">
    <source>
        <dbReference type="Proteomes" id="UP001165960"/>
    </source>
</evidence>
<proteinExistence type="predicted"/>
<keyword evidence="2" id="KW-1185">Reference proteome</keyword>
<name>A0ACC2T4J3_9FUNG</name>
<dbReference type="Proteomes" id="UP001165960">
    <property type="component" value="Unassembled WGS sequence"/>
</dbReference>
<accession>A0ACC2T4J3</accession>
<protein>
    <submittedName>
        <fullName evidence="1">Uncharacterized protein</fullName>
    </submittedName>
</protein>